<dbReference type="AlphaFoldDB" id="A0A7V7G280"/>
<dbReference type="EMBL" id="VTPY01000002">
    <property type="protein sequence ID" value="KAA0013727.1"/>
    <property type="molecule type" value="Genomic_DNA"/>
</dbReference>
<dbReference type="PROSITE" id="PS51077">
    <property type="entry name" value="HTH_ICLR"/>
    <property type="match status" value="1"/>
</dbReference>
<accession>A0A7V7G280</accession>
<dbReference type="Proteomes" id="UP000486760">
    <property type="component" value="Unassembled WGS sequence"/>
</dbReference>
<comment type="caution">
    <text evidence="5">The sequence shown here is derived from an EMBL/GenBank/DDBJ whole genome shotgun (WGS) entry which is preliminary data.</text>
</comment>
<dbReference type="Gene3D" id="3.30.450.40">
    <property type="match status" value="1"/>
</dbReference>
<dbReference type="RefSeq" id="WP_149327266.1">
    <property type="nucleotide sequence ID" value="NZ_VTPY01000002.1"/>
</dbReference>
<evidence type="ECO:0000259" key="4">
    <source>
        <dbReference type="PROSITE" id="PS51077"/>
    </source>
</evidence>
<reference evidence="5 6" key="1">
    <citation type="submission" date="2019-08" db="EMBL/GenBank/DDBJ databases">
        <title>Bioinformatics analysis of the strain L3 and L5.</title>
        <authorList>
            <person name="Li X."/>
        </authorList>
    </citation>
    <scope>NUCLEOTIDE SEQUENCE [LARGE SCALE GENOMIC DNA]</scope>
    <source>
        <strain evidence="5 6">L5</strain>
    </source>
</reference>
<evidence type="ECO:0000256" key="3">
    <source>
        <dbReference type="SAM" id="MobiDB-lite"/>
    </source>
</evidence>
<evidence type="ECO:0000313" key="5">
    <source>
        <dbReference type="EMBL" id="KAA0013727.1"/>
    </source>
</evidence>
<dbReference type="GO" id="GO:0045892">
    <property type="term" value="P:negative regulation of DNA-templated transcription"/>
    <property type="evidence" value="ECO:0007669"/>
    <property type="project" value="TreeGrafter"/>
</dbReference>
<dbReference type="Gene3D" id="1.10.10.10">
    <property type="entry name" value="Winged helix-like DNA-binding domain superfamily/Winged helix DNA-binding domain"/>
    <property type="match status" value="1"/>
</dbReference>
<organism evidence="5 6">
    <name type="scientific">Billgrantia pellis</name>
    <dbReference type="NCBI Taxonomy" id="2606936"/>
    <lineage>
        <taxon>Bacteria</taxon>
        <taxon>Pseudomonadati</taxon>
        <taxon>Pseudomonadota</taxon>
        <taxon>Gammaproteobacteria</taxon>
        <taxon>Oceanospirillales</taxon>
        <taxon>Halomonadaceae</taxon>
        <taxon>Billgrantia</taxon>
    </lineage>
</organism>
<protein>
    <submittedName>
        <fullName evidence="5">Helix-turn-helix domain-containing protein</fullName>
    </submittedName>
</protein>
<dbReference type="PANTHER" id="PTHR30136:SF39">
    <property type="entry name" value="TRANSCRIPTIONAL REGULATORY PROTEIN"/>
    <property type="match status" value="1"/>
</dbReference>
<keyword evidence="2" id="KW-0804">Transcription</keyword>
<dbReference type="InterPro" id="IPR036390">
    <property type="entry name" value="WH_DNA-bd_sf"/>
</dbReference>
<dbReference type="SUPFAM" id="SSF55781">
    <property type="entry name" value="GAF domain-like"/>
    <property type="match status" value="1"/>
</dbReference>
<dbReference type="InterPro" id="IPR005471">
    <property type="entry name" value="Tscrpt_reg_IclR_N"/>
</dbReference>
<dbReference type="PANTHER" id="PTHR30136">
    <property type="entry name" value="HELIX-TURN-HELIX TRANSCRIPTIONAL REGULATOR, ICLR FAMILY"/>
    <property type="match status" value="1"/>
</dbReference>
<evidence type="ECO:0000256" key="1">
    <source>
        <dbReference type="ARBA" id="ARBA00023015"/>
    </source>
</evidence>
<evidence type="ECO:0000313" key="6">
    <source>
        <dbReference type="Proteomes" id="UP000486760"/>
    </source>
</evidence>
<dbReference type="Pfam" id="PF09339">
    <property type="entry name" value="HTH_IclR"/>
    <property type="match status" value="1"/>
</dbReference>
<dbReference type="InterPro" id="IPR036388">
    <property type="entry name" value="WH-like_DNA-bd_sf"/>
</dbReference>
<name>A0A7V7G280_9GAMM</name>
<keyword evidence="1" id="KW-0805">Transcription regulation</keyword>
<feature type="region of interest" description="Disordered" evidence="3">
    <location>
        <begin position="160"/>
        <end position="179"/>
    </location>
</feature>
<dbReference type="InterPro" id="IPR029016">
    <property type="entry name" value="GAF-like_dom_sf"/>
</dbReference>
<proteinExistence type="predicted"/>
<dbReference type="InterPro" id="IPR050707">
    <property type="entry name" value="HTH_MetabolicPath_Reg"/>
</dbReference>
<dbReference type="SUPFAM" id="SSF46785">
    <property type="entry name" value="Winged helix' DNA-binding domain"/>
    <property type="match status" value="1"/>
</dbReference>
<keyword evidence="6" id="KW-1185">Reference proteome</keyword>
<dbReference type="SMART" id="SM00346">
    <property type="entry name" value="HTH_ICLR"/>
    <property type="match status" value="1"/>
</dbReference>
<dbReference type="GO" id="GO:0003700">
    <property type="term" value="F:DNA-binding transcription factor activity"/>
    <property type="evidence" value="ECO:0007669"/>
    <property type="project" value="TreeGrafter"/>
</dbReference>
<gene>
    <name evidence="5" type="ORF">F0A17_05070</name>
</gene>
<feature type="domain" description="HTH iclR-type" evidence="4">
    <location>
        <begin position="6"/>
        <end position="67"/>
    </location>
</feature>
<dbReference type="GO" id="GO:0003677">
    <property type="term" value="F:DNA binding"/>
    <property type="evidence" value="ECO:0007669"/>
    <property type="project" value="InterPro"/>
</dbReference>
<evidence type="ECO:0000256" key="2">
    <source>
        <dbReference type="ARBA" id="ARBA00023163"/>
    </source>
</evidence>
<sequence>MAQDRVEAVERALTVLEAFDDDRESFTLADLAQATGYYKSTLLRLLGSLARFDYVQRSHDGRWSLGHAPLRLARRHPPSRHLSARIQPLLDRLAIETGETAALLENHGRQVECRLVALPNAALRHELRPGSQWPLAAGDDPRPELPGGKMLLQTLPSVPGEPKRWLTLSGPSSRLDAHSEAALRAAREELTTKYETEAVT</sequence>